<dbReference type="InterPro" id="IPR011009">
    <property type="entry name" value="Kinase-like_dom_sf"/>
</dbReference>
<accession>A0A4Y0BNF0</accession>
<dbReference type="EnsemblMetazoa" id="AFUN022165-RA">
    <property type="protein sequence ID" value="AFUN022165-PA"/>
    <property type="gene ID" value="AFUN022165"/>
</dbReference>
<dbReference type="InterPro" id="IPR004119">
    <property type="entry name" value="EcKL"/>
</dbReference>
<dbReference type="PANTHER" id="PTHR11012">
    <property type="entry name" value="PROTEIN KINASE-LIKE DOMAIN-CONTAINING"/>
    <property type="match status" value="1"/>
</dbReference>
<dbReference type="Pfam" id="PF02958">
    <property type="entry name" value="EcKL"/>
    <property type="match status" value="1"/>
</dbReference>
<protein>
    <submittedName>
        <fullName evidence="3">CHK domain-containing protein</fullName>
    </submittedName>
</protein>
<feature type="region of interest" description="Disordered" evidence="1">
    <location>
        <begin position="62"/>
        <end position="81"/>
    </location>
</feature>
<dbReference type="PANTHER" id="PTHR11012:SF48">
    <property type="entry name" value="CHK KINASE-LIKE DOMAIN-CONTAINING PROTEIN-RELATED"/>
    <property type="match status" value="1"/>
</dbReference>
<dbReference type="STRING" id="62324.A0A4Y0BNF0"/>
<dbReference type="SUPFAM" id="SSF56112">
    <property type="entry name" value="Protein kinase-like (PK-like)"/>
    <property type="match status" value="1"/>
</dbReference>
<organism evidence="3">
    <name type="scientific">Anopheles funestus</name>
    <name type="common">African malaria mosquito</name>
    <dbReference type="NCBI Taxonomy" id="62324"/>
    <lineage>
        <taxon>Eukaryota</taxon>
        <taxon>Metazoa</taxon>
        <taxon>Ecdysozoa</taxon>
        <taxon>Arthropoda</taxon>
        <taxon>Hexapoda</taxon>
        <taxon>Insecta</taxon>
        <taxon>Pterygota</taxon>
        <taxon>Neoptera</taxon>
        <taxon>Endopterygota</taxon>
        <taxon>Diptera</taxon>
        <taxon>Nematocera</taxon>
        <taxon>Culicoidea</taxon>
        <taxon>Culicidae</taxon>
        <taxon>Anophelinae</taxon>
        <taxon>Anopheles</taxon>
    </lineage>
</organism>
<dbReference type="AlphaFoldDB" id="A0A4Y0BNF0"/>
<reference evidence="3" key="1">
    <citation type="submission" date="2020-05" db="UniProtKB">
        <authorList>
            <consortium name="EnsemblMetazoa"/>
        </authorList>
    </citation>
    <scope>IDENTIFICATION</scope>
    <source>
        <strain evidence="3">FUMOZ</strain>
    </source>
</reference>
<feature type="domain" description="CHK kinase-like" evidence="2">
    <location>
        <begin position="148"/>
        <end position="362"/>
    </location>
</feature>
<dbReference type="VEuPathDB" id="VectorBase:AFUN2_014593"/>
<proteinExistence type="predicted"/>
<evidence type="ECO:0000256" key="1">
    <source>
        <dbReference type="SAM" id="MobiDB-lite"/>
    </source>
</evidence>
<dbReference type="SMART" id="SM00587">
    <property type="entry name" value="CHK"/>
    <property type="match status" value="1"/>
</dbReference>
<dbReference type="InterPro" id="IPR015897">
    <property type="entry name" value="CHK_kinase-like"/>
</dbReference>
<name>A0A4Y0BNF0_ANOFN</name>
<evidence type="ECO:0000259" key="2">
    <source>
        <dbReference type="SMART" id="SM00587"/>
    </source>
</evidence>
<feature type="compositionally biased region" description="Polar residues" evidence="1">
    <location>
        <begin position="62"/>
        <end position="76"/>
    </location>
</feature>
<dbReference type="Gene3D" id="3.90.1200.10">
    <property type="match status" value="1"/>
</dbReference>
<sequence>MDERVAADIITDEDVQLVMGRSLQGSSKVASYSLKRISEEPIGYLADHFILAVEVEEKLAHTNGQQEECETSSTKADTMVAPESKQKSFFVKMLPEKNPKLAEYIAEMKCFEKEIFVYSKLLPVLAQQCHGIGNVVANTYLTRQAKLIVFENLKQQGYSMMIDRGTSLLNQAHIEMALRTIAKLHAMSLIYEERTKTSLMEVTAKLSGSGTCLLAENVYVNQDAYVRTTNIENCIQVMCEVAKRIEKYRSSDQLELILERIPLVVRRIYDLAKPSTVYRNVLNHGDLWCNNILFKYETKVNGTKTVQPIDAKLVDFQFSRIAPPAYDVMALIMISTLSGFRDPLLEQWKDLYYSSLASHLVTNQLEVEKVLPRSKFLESCKHYHLAGLIESCMYFHWPPEPDCYERDDSTEDEDLDCKTYSSVFVRASIRGFEKYEQYRTRISDMITQIVDKYVLEQ</sequence>
<evidence type="ECO:0000313" key="3">
    <source>
        <dbReference type="EnsemblMetazoa" id="AFUN022165-PA"/>
    </source>
</evidence>
<dbReference type="VEuPathDB" id="VectorBase:AFUN022165"/>